<evidence type="ECO:0000313" key="2">
    <source>
        <dbReference type="EMBL" id="EGO23013.1"/>
    </source>
</evidence>
<organism>
    <name type="scientific">Serpula lacrymans var. lacrymans (strain S7.9)</name>
    <name type="common">Dry rot fungus</name>
    <dbReference type="NCBI Taxonomy" id="578457"/>
    <lineage>
        <taxon>Eukaryota</taxon>
        <taxon>Fungi</taxon>
        <taxon>Dikarya</taxon>
        <taxon>Basidiomycota</taxon>
        <taxon>Agaricomycotina</taxon>
        <taxon>Agaricomycetes</taxon>
        <taxon>Agaricomycetidae</taxon>
        <taxon>Boletales</taxon>
        <taxon>Coniophorineae</taxon>
        <taxon>Serpulaceae</taxon>
        <taxon>Serpula</taxon>
    </lineage>
</organism>
<dbReference type="GO" id="GO:0006508">
    <property type="term" value="P:proteolysis"/>
    <property type="evidence" value="ECO:0007669"/>
    <property type="project" value="InterPro"/>
</dbReference>
<protein>
    <recommendedName>
        <fullName evidence="1">Peptidase S9 prolyl oligopeptidase catalytic domain-containing protein</fullName>
    </recommendedName>
</protein>
<dbReference type="RefSeq" id="XP_007320253.1">
    <property type="nucleotide sequence ID" value="XM_007320191.1"/>
</dbReference>
<dbReference type="HOGENOM" id="CLU_012236_1_0_1"/>
<dbReference type="SUPFAM" id="SSF82171">
    <property type="entry name" value="DPP6 N-terminal domain-like"/>
    <property type="match status" value="1"/>
</dbReference>
<dbReference type="GO" id="GO:0008236">
    <property type="term" value="F:serine-type peptidase activity"/>
    <property type="evidence" value="ECO:0007669"/>
    <property type="project" value="InterPro"/>
</dbReference>
<dbReference type="EMBL" id="GL945436">
    <property type="protein sequence ID" value="EGO23013.1"/>
    <property type="molecule type" value="Genomic_DNA"/>
</dbReference>
<dbReference type="Proteomes" id="UP000008064">
    <property type="component" value="Unassembled WGS sequence"/>
</dbReference>
<feature type="domain" description="Peptidase S9 prolyl oligopeptidase catalytic" evidence="1">
    <location>
        <begin position="453"/>
        <end position="666"/>
    </location>
</feature>
<dbReference type="InterPro" id="IPR011659">
    <property type="entry name" value="WD40"/>
</dbReference>
<dbReference type="Gene3D" id="3.40.50.1820">
    <property type="entry name" value="alpha/beta hydrolase"/>
    <property type="match status" value="1"/>
</dbReference>
<proteinExistence type="predicted"/>
<accession>F8P1I4</accession>
<dbReference type="Gene3D" id="2.120.10.30">
    <property type="entry name" value="TolB, C-terminal domain"/>
    <property type="match status" value="1"/>
</dbReference>
<dbReference type="InterPro" id="IPR050585">
    <property type="entry name" value="Xaa-Pro_dipeptidyl-ppase/CocE"/>
</dbReference>
<dbReference type="KEGG" id="sla:SERLADRAFT_356925"/>
<dbReference type="PANTHER" id="PTHR43056:SF5">
    <property type="entry name" value="PEPTIDASE S9 PROLYL OLIGOPEPTIDASE CATALYTIC DOMAIN-CONTAINING PROTEIN"/>
    <property type="match status" value="1"/>
</dbReference>
<evidence type="ECO:0000259" key="1">
    <source>
        <dbReference type="Pfam" id="PF00326"/>
    </source>
</evidence>
<dbReference type="SUPFAM" id="SSF53474">
    <property type="entry name" value="alpha/beta-Hydrolases"/>
    <property type="match status" value="1"/>
</dbReference>
<dbReference type="Pfam" id="PF00326">
    <property type="entry name" value="Peptidase_S9"/>
    <property type="match status" value="1"/>
</dbReference>
<dbReference type="GeneID" id="18809546"/>
<dbReference type="OrthoDB" id="43744at2759"/>
<dbReference type="PANTHER" id="PTHR43056">
    <property type="entry name" value="PEPTIDASE S9 PROLYL OLIGOPEPTIDASE"/>
    <property type="match status" value="1"/>
</dbReference>
<dbReference type="MEROPS" id="S09.072"/>
<name>F8P1I4_SERL9</name>
<gene>
    <name evidence="2" type="ORF">SERLADRAFT_356925</name>
</gene>
<dbReference type="InterPro" id="IPR029058">
    <property type="entry name" value="AB_hydrolase_fold"/>
</dbReference>
<dbReference type="InterPro" id="IPR001375">
    <property type="entry name" value="Peptidase_S9_cat"/>
</dbReference>
<reference evidence="2" key="1">
    <citation type="submission" date="2011-04" db="EMBL/GenBank/DDBJ databases">
        <title>Evolution of plant cell wall degrading machinery underlies the functional diversity of forest fungi.</title>
        <authorList>
            <consortium name="US DOE Joint Genome Institute (JGI-PGF)"/>
            <person name="Eastwood D.C."/>
            <person name="Floudas D."/>
            <person name="Binder M."/>
            <person name="Majcherczyk A."/>
            <person name="Schneider P."/>
            <person name="Aerts A."/>
            <person name="Asiegbu F.O."/>
            <person name="Baker S.E."/>
            <person name="Barry K."/>
            <person name="Bendiksby M."/>
            <person name="Blumentritt M."/>
            <person name="Coutinho P.M."/>
            <person name="Cullen D."/>
            <person name="Cullen D."/>
            <person name="Gathman A."/>
            <person name="Goodell B."/>
            <person name="Henrissat B."/>
            <person name="Ihrmark K."/>
            <person name="Kauserud H."/>
            <person name="Kohler A."/>
            <person name="LaButti K."/>
            <person name="Lapidus A."/>
            <person name="Lavin J.L."/>
            <person name="Lee Y.-H."/>
            <person name="Lindquist E."/>
            <person name="Lilly W."/>
            <person name="Lucas S."/>
            <person name="Morin E."/>
            <person name="Murat C."/>
            <person name="Oguiza J.A."/>
            <person name="Park J."/>
            <person name="Pisabarro A.G."/>
            <person name="Riley R."/>
            <person name="Rosling A."/>
            <person name="Salamov A."/>
            <person name="Schmidt O."/>
            <person name="Schmutz J."/>
            <person name="Skrede I."/>
            <person name="Stenlid J."/>
            <person name="Wiebenga A."/>
            <person name="Xie X."/>
            <person name="Kues U."/>
            <person name="Hibbett D.S."/>
            <person name="Hoffmeister D."/>
            <person name="Hogberg N."/>
            <person name="Martin F."/>
            <person name="Grigoriev I.V."/>
            <person name="Watkinson S.C."/>
        </authorList>
    </citation>
    <scope>NUCLEOTIDE SEQUENCE</scope>
    <source>
        <strain evidence="2">S7.9</strain>
    </source>
</reference>
<dbReference type="AlphaFoldDB" id="F8P1I4"/>
<sequence>MSGRTAPYGTWVSPISTDAVTNGSVTINDIIVDAIRSTVYHIERRPAEKGRSVIVNTRTKEDVFDERWDARSAVHEYGGGAAMAHDGNIYFSHVVDGRVYKIEEGHMPEAVTPDSKKTLRYANFSVCPNHPDLLVCVQEDHTVDTPETVVNTLCVINTTTKTVLPLESGADFYAAPAFSPDGTKLAWQQWNHPDMPWQGTLIYVANVTIESHPSSLNLTDHFSIAGKGPDAESASYVSWINDDTLLFLSDAFGGYRNPWKYSLVFDEAQAVLPASIAEDFGAPYKLLGSSAFSMLDADGKAAMFMAYRNGRSVLYVVDLSGKTQPREVECPFVDISSVHQVSHGESQVVFSGKRSDGGEGIVFCTLTGTSNSPTFEICGPSAEHNSASPASTTIPSNFISPPQPMTLARDDGPLYVVYYAPLHPDYSGSSIAEEKPPCVLNVHGGPTAMEPQSLNWAKQYFTSRGWAWLDVNFSGSSNYGRTYSDRLNGHWGVVDIQDCIDAARILSSKPYSLVDAKRIVIRGGSGGGFAVLAAASTAKDVTVFAAGTSLYGISNLILLGQDTHKFELRYIDGLMGGPVERIRSVYEARSPIYHVDKITIPLLLLQGADDKVVPKEQSEEIVQKINARGGKVEYHLYDGEGHGFRKAETIKAALEAELGWYEEVLGLKN</sequence>
<dbReference type="InterPro" id="IPR011042">
    <property type="entry name" value="6-blade_b-propeller_TolB-like"/>
</dbReference>
<dbReference type="Pfam" id="PF07676">
    <property type="entry name" value="PD40"/>
    <property type="match status" value="1"/>
</dbReference>